<organism evidence="1">
    <name type="scientific">Candidatus Methanogaster sp. ANME-2c ERB4</name>
    <dbReference type="NCBI Taxonomy" id="2759911"/>
    <lineage>
        <taxon>Archaea</taxon>
        <taxon>Methanobacteriati</taxon>
        <taxon>Methanobacteriota</taxon>
        <taxon>Stenosarchaea group</taxon>
        <taxon>Methanomicrobia</taxon>
        <taxon>Methanosarcinales</taxon>
        <taxon>ANME-2 cluster</taxon>
        <taxon>Candidatus Methanogasteraceae</taxon>
        <taxon>Candidatus Methanogaster</taxon>
    </lineage>
</organism>
<dbReference type="Pfam" id="PF08734">
    <property type="entry name" value="GYD"/>
    <property type="match status" value="1"/>
</dbReference>
<dbReference type="EMBL" id="MT631404">
    <property type="protein sequence ID" value="QNO50056.1"/>
    <property type="molecule type" value="Genomic_DNA"/>
</dbReference>
<protein>
    <recommendedName>
        <fullName evidence="2">Transcription regulator AsnC/Lrp ligand binding domain-containing protein</fullName>
    </recommendedName>
</protein>
<name>A0A7G9YPX2_9EURY</name>
<evidence type="ECO:0008006" key="2">
    <source>
        <dbReference type="Google" id="ProtNLM"/>
    </source>
</evidence>
<sequence>MLFITCVNVNSGMVKSAKEFGDKMLKDPPKGVKFLQAYHTLGRYDAVWIYEADDPEVIEDFLHQSRDVATTETWVAFERKM</sequence>
<proteinExistence type="predicted"/>
<evidence type="ECO:0000313" key="1">
    <source>
        <dbReference type="EMBL" id="QNO50056.1"/>
    </source>
</evidence>
<dbReference type="InterPro" id="IPR014845">
    <property type="entry name" value="GYD/TTHA1554"/>
</dbReference>
<accession>A0A7G9YPX2</accession>
<reference evidence="1" key="1">
    <citation type="submission" date="2020-06" db="EMBL/GenBank/DDBJ databases">
        <title>Unique genomic features of the anaerobic methanotrophic archaea.</title>
        <authorList>
            <person name="Chadwick G.L."/>
            <person name="Skennerton C.T."/>
            <person name="Laso-Perez R."/>
            <person name="Leu A.O."/>
            <person name="Speth D.R."/>
            <person name="Yu H."/>
            <person name="Morgan-Lang C."/>
            <person name="Hatzenpichler R."/>
            <person name="Goudeau D."/>
            <person name="Malmstrom R."/>
            <person name="Brazelton W.J."/>
            <person name="Woyke T."/>
            <person name="Hallam S.J."/>
            <person name="Tyson G.W."/>
            <person name="Wegener G."/>
            <person name="Boetius A."/>
            <person name="Orphan V."/>
        </authorList>
    </citation>
    <scope>NUCLEOTIDE SEQUENCE</scope>
</reference>
<gene>
    <name evidence="1" type="ORF">NEPELPOK_00007</name>
</gene>
<dbReference type="AlphaFoldDB" id="A0A7G9YPX2"/>